<dbReference type="OrthoDB" id="276422at2759"/>
<dbReference type="GO" id="GO:0034245">
    <property type="term" value="C:mitochondrial DNA-directed RNA polymerase complex"/>
    <property type="evidence" value="ECO:0007669"/>
    <property type="project" value="TreeGrafter"/>
</dbReference>
<accession>A0A8K0GN19</accession>
<organism evidence="9 10">
    <name type="scientific">Rhamnella rubrinervis</name>
    <dbReference type="NCBI Taxonomy" id="2594499"/>
    <lineage>
        <taxon>Eukaryota</taxon>
        <taxon>Viridiplantae</taxon>
        <taxon>Streptophyta</taxon>
        <taxon>Embryophyta</taxon>
        <taxon>Tracheophyta</taxon>
        <taxon>Spermatophyta</taxon>
        <taxon>Magnoliopsida</taxon>
        <taxon>eudicotyledons</taxon>
        <taxon>Gunneridae</taxon>
        <taxon>Pentapetalae</taxon>
        <taxon>rosids</taxon>
        <taxon>fabids</taxon>
        <taxon>Rosales</taxon>
        <taxon>Rhamnaceae</taxon>
        <taxon>rhamnoid group</taxon>
        <taxon>Rhamneae</taxon>
        <taxon>Rhamnella</taxon>
    </lineage>
</organism>
<dbReference type="InterPro" id="IPR046950">
    <property type="entry name" value="DNA-dir_Rpol_C_phage-type"/>
</dbReference>
<dbReference type="PANTHER" id="PTHR10102:SF0">
    <property type="entry name" value="DNA-DIRECTED RNA POLYMERASE, MITOCHONDRIAL"/>
    <property type="match status" value="1"/>
</dbReference>
<keyword evidence="6" id="KW-0804">Transcription</keyword>
<feature type="domain" description="DNA-directed RNA polymerase C-terminal" evidence="8">
    <location>
        <begin position="76"/>
        <end position="147"/>
    </location>
</feature>
<evidence type="ECO:0000313" key="10">
    <source>
        <dbReference type="Proteomes" id="UP000796880"/>
    </source>
</evidence>
<evidence type="ECO:0000256" key="4">
    <source>
        <dbReference type="ARBA" id="ARBA00022679"/>
    </source>
</evidence>
<dbReference type="PROSITE" id="PS00489">
    <property type="entry name" value="RNA_POL_PHAGE_2"/>
    <property type="match status" value="1"/>
</dbReference>
<evidence type="ECO:0000256" key="2">
    <source>
        <dbReference type="ARBA" id="ARBA00012418"/>
    </source>
</evidence>
<reference evidence="9" key="1">
    <citation type="submission" date="2020-03" db="EMBL/GenBank/DDBJ databases">
        <title>A high-quality chromosome-level genome assembly of a woody plant with both climbing and erect habits, Rhamnella rubrinervis.</title>
        <authorList>
            <person name="Lu Z."/>
            <person name="Yang Y."/>
            <person name="Zhu X."/>
            <person name="Sun Y."/>
        </authorList>
    </citation>
    <scope>NUCLEOTIDE SEQUENCE</scope>
    <source>
        <strain evidence="9">BYM</strain>
        <tissue evidence="9">Leaf</tissue>
    </source>
</reference>
<gene>
    <name evidence="9" type="ORF">FNV43_RR26988</name>
</gene>
<sequence>MQRKIATNPHAKHARLLINQVDRKLVKQTVMTSVYGVTYIGARDQIKRRLKERGTIADDEEMFAAACYAARVIASENHAVQWTTPLGLPVVQPYRQLGRHLIKTSLQVLTLQRELTRTAFPPNFVHSLDGSHMMTAIACNKAGLNFAGYSEKFVELYEAPILENVSTFTYKLFSELDNGSL</sequence>
<dbReference type="GO" id="GO:0006390">
    <property type="term" value="P:mitochondrial transcription"/>
    <property type="evidence" value="ECO:0007669"/>
    <property type="project" value="TreeGrafter"/>
</dbReference>
<dbReference type="Pfam" id="PF00940">
    <property type="entry name" value="RNA_pol"/>
    <property type="match status" value="2"/>
</dbReference>
<evidence type="ECO:0000256" key="3">
    <source>
        <dbReference type="ARBA" id="ARBA00022478"/>
    </source>
</evidence>
<dbReference type="Gene3D" id="1.10.150.20">
    <property type="entry name" value="5' to 3' exonuclease, C-terminal subdomain"/>
    <property type="match status" value="2"/>
</dbReference>
<dbReference type="PANTHER" id="PTHR10102">
    <property type="entry name" value="DNA-DIRECTED RNA POLYMERASE, MITOCHONDRIAL"/>
    <property type="match status" value="1"/>
</dbReference>
<evidence type="ECO:0000313" key="9">
    <source>
        <dbReference type="EMBL" id="KAF3432249.1"/>
    </source>
</evidence>
<keyword evidence="4" id="KW-0808">Transferase</keyword>
<keyword evidence="3" id="KW-0240">DNA-directed RNA polymerase</keyword>
<dbReference type="InterPro" id="IPR043502">
    <property type="entry name" value="DNA/RNA_pol_sf"/>
</dbReference>
<evidence type="ECO:0000256" key="1">
    <source>
        <dbReference type="ARBA" id="ARBA00009493"/>
    </source>
</evidence>
<keyword evidence="10" id="KW-1185">Reference proteome</keyword>
<dbReference type="GO" id="GO:0003677">
    <property type="term" value="F:DNA binding"/>
    <property type="evidence" value="ECO:0007669"/>
    <property type="project" value="InterPro"/>
</dbReference>
<dbReference type="Proteomes" id="UP000796880">
    <property type="component" value="Unassembled WGS sequence"/>
</dbReference>
<keyword evidence="5" id="KW-0548">Nucleotidyltransferase</keyword>
<dbReference type="EC" id="2.7.7.6" evidence="2"/>
<evidence type="ECO:0000259" key="8">
    <source>
        <dbReference type="Pfam" id="PF00940"/>
    </source>
</evidence>
<evidence type="ECO:0000256" key="6">
    <source>
        <dbReference type="ARBA" id="ARBA00023163"/>
    </source>
</evidence>
<dbReference type="InterPro" id="IPR002092">
    <property type="entry name" value="DNA-dir_Rpol_phage-type"/>
</dbReference>
<name>A0A8K0GN19_9ROSA</name>
<comment type="catalytic activity">
    <reaction evidence="7">
        <text>RNA(n) + a ribonucleoside 5'-triphosphate = RNA(n+1) + diphosphate</text>
        <dbReference type="Rhea" id="RHEA:21248"/>
        <dbReference type="Rhea" id="RHEA-COMP:14527"/>
        <dbReference type="Rhea" id="RHEA-COMP:17342"/>
        <dbReference type="ChEBI" id="CHEBI:33019"/>
        <dbReference type="ChEBI" id="CHEBI:61557"/>
        <dbReference type="ChEBI" id="CHEBI:140395"/>
        <dbReference type="EC" id="2.7.7.6"/>
    </reaction>
</comment>
<feature type="domain" description="DNA-directed RNA polymerase C-terminal" evidence="8">
    <location>
        <begin position="9"/>
        <end position="74"/>
    </location>
</feature>
<evidence type="ECO:0000256" key="7">
    <source>
        <dbReference type="ARBA" id="ARBA00048552"/>
    </source>
</evidence>
<dbReference type="EMBL" id="VOIH02000012">
    <property type="protein sequence ID" value="KAF3432249.1"/>
    <property type="molecule type" value="Genomic_DNA"/>
</dbReference>
<comment type="similarity">
    <text evidence="1">Belongs to the phage and mitochondrial RNA polymerase family.</text>
</comment>
<dbReference type="SUPFAM" id="SSF56672">
    <property type="entry name" value="DNA/RNA polymerases"/>
    <property type="match status" value="1"/>
</dbReference>
<dbReference type="AlphaFoldDB" id="A0A8K0GN19"/>
<proteinExistence type="inferred from homology"/>
<dbReference type="GO" id="GO:0003899">
    <property type="term" value="F:DNA-directed RNA polymerase activity"/>
    <property type="evidence" value="ECO:0007669"/>
    <property type="project" value="UniProtKB-EC"/>
</dbReference>
<comment type="caution">
    <text evidence="9">The sequence shown here is derived from an EMBL/GenBank/DDBJ whole genome shotgun (WGS) entry which is preliminary data.</text>
</comment>
<protein>
    <recommendedName>
        <fullName evidence="2">DNA-directed RNA polymerase</fullName>
        <ecNumber evidence="2">2.7.7.6</ecNumber>
    </recommendedName>
</protein>
<evidence type="ECO:0000256" key="5">
    <source>
        <dbReference type="ARBA" id="ARBA00022695"/>
    </source>
</evidence>